<comment type="caution">
    <text evidence="10">Lacks conserved residue(s) required for the propagation of feature annotation.</text>
</comment>
<dbReference type="PROSITE" id="PS00022">
    <property type="entry name" value="EGF_1"/>
    <property type="match status" value="4"/>
</dbReference>
<keyword evidence="15" id="KW-1185">Reference proteome</keyword>
<proteinExistence type="predicted"/>
<dbReference type="PROSITE" id="PS50026">
    <property type="entry name" value="EGF_3"/>
    <property type="match status" value="4"/>
</dbReference>
<feature type="domain" description="CUB" evidence="12">
    <location>
        <begin position="2413"/>
        <end position="2539"/>
    </location>
</feature>
<dbReference type="InterPro" id="IPR001881">
    <property type="entry name" value="EGF-like_Ca-bd_dom"/>
</dbReference>
<feature type="domain" description="EGF-like" evidence="13">
    <location>
        <begin position="179"/>
        <end position="220"/>
    </location>
</feature>
<dbReference type="CDD" id="cd00041">
    <property type="entry name" value="CUB"/>
    <property type="match status" value="24"/>
</dbReference>
<feature type="domain" description="CUB" evidence="12">
    <location>
        <begin position="1320"/>
        <end position="1448"/>
    </location>
</feature>
<feature type="domain" description="CUB" evidence="12">
    <location>
        <begin position="965"/>
        <end position="1081"/>
    </location>
</feature>
<feature type="domain" description="CUB" evidence="12">
    <location>
        <begin position="1810"/>
        <end position="1920"/>
    </location>
</feature>
<feature type="signal peptide" evidence="11">
    <location>
        <begin position="1"/>
        <end position="21"/>
    </location>
</feature>
<feature type="domain" description="CUB" evidence="12">
    <location>
        <begin position="1206"/>
        <end position="1319"/>
    </location>
</feature>
<dbReference type="CDD" id="cd00054">
    <property type="entry name" value="EGF_CA"/>
    <property type="match status" value="5"/>
</dbReference>
<dbReference type="Gene3D" id="2.60.120.290">
    <property type="entry name" value="Spermadhesin, CUB domain"/>
    <property type="match status" value="26"/>
</dbReference>
<gene>
    <name evidence="14" type="ORF">PARMNEM_LOCUS755</name>
</gene>
<evidence type="ECO:0000256" key="6">
    <source>
        <dbReference type="ARBA" id="ARBA00023136"/>
    </source>
</evidence>
<evidence type="ECO:0000259" key="13">
    <source>
        <dbReference type="PROSITE" id="PS50026"/>
    </source>
</evidence>
<evidence type="ECO:0000256" key="9">
    <source>
        <dbReference type="PROSITE-ProRule" id="PRU00059"/>
    </source>
</evidence>
<feature type="chain" id="PRO_5043483108" description="Cubilin" evidence="11">
    <location>
        <begin position="22"/>
        <end position="3744"/>
    </location>
</feature>
<evidence type="ECO:0000256" key="11">
    <source>
        <dbReference type="SAM" id="SignalP"/>
    </source>
</evidence>
<evidence type="ECO:0000259" key="12">
    <source>
        <dbReference type="PROSITE" id="PS01180"/>
    </source>
</evidence>
<feature type="domain" description="CUB" evidence="12">
    <location>
        <begin position="732"/>
        <end position="844"/>
    </location>
</feature>
<feature type="domain" description="CUB" evidence="12">
    <location>
        <begin position="2543"/>
        <end position="2652"/>
    </location>
</feature>
<feature type="domain" description="CUB" evidence="12">
    <location>
        <begin position="2295"/>
        <end position="2411"/>
    </location>
</feature>
<dbReference type="SUPFAM" id="SSF57196">
    <property type="entry name" value="EGF/Laminin"/>
    <property type="match status" value="3"/>
</dbReference>
<feature type="domain" description="EGF-like" evidence="13">
    <location>
        <begin position="450"/>
        <end position="489"/>
    </location>
</feature>
<dbReference type="FunFam" id="2.10.25.10:FF:000260">
    <property type="entry name" value="Notch receptor 4"/>
    <property type="match status" value="1"/>
</dbReference>
<dbReference type="Pfam" id="PF00431">
    <property type="entry name" value="CUB"/>
    <property type="match status" value="24"/>
</dbReference>
<dbReference type="GO" id="GO:0005886">
    <property type="term" value="C:plasma membrane"/>
    <property type="evidence" value="ECO:0007669"/>
    <property type="project" value="UniProtKB-SubCell"/>
</dbReference>
<dbReference type="FunFam" id="2.60.120.290:FF:000005">
    <property type="entry name" value="Procollagen C-endopeptidase enhancer 1"/>
    <property type="match status" value="3"/>
</dbReference>
<feature type="disulfide bond" evidence="10">
    <location>
        <begin position="210"/>
        <end position="219"/>
    </location>
</feature>
<keyword evidence="2" id="KW-1003">Cell membrane</keyword>
<dbReference type="Pfam" id="PF00008">
    <property type="entry name" value="EGF"/>
    <property type="match status" value="2"/>
</dbReference>
<feature type="domain" description="CUB" evidence="12">
    <location>
        <begin position="1565"/>
        <end position="1687"/>
    </location>
</feature>
<feature type="domain" description="EGF-like" evidence="13">
    <location>
        <begin position="141"/>
        <end position="177"/>
    </location>
</feature>
<feature type="domain" description="CUB" evidence="12">
    <location>
        <begin position="3636"/>
        <end position="3742"/>
    </location>
</feature>
<dbReference type="PANTHER" id="PTHR24251:SF37">
    <property type="entry name" value="CUB DOMAIN-CONTAINING PROTEIN"/>
    <property type="match status" value="1"/>
</dbReference>
<feature type="domain" description="CUB" evidence="12">
    <location>
        <begin position="1921"/>
        <end position="2036"/>
    </location>
</feature>
<feature type="disulfide bond" evidence="9">
    <location>
        <begin position="613"/>
        <end position="640"/>
    </location>
</feature>
<feature type="domain" description="CUB" evidence="12">
    <location>
        <begin position="3236"/>
        <end position="3363"/>
    </location>
</feature>
<dbReference type="InterPro" id="IPR018097">
    <property type="entry name" value="EGF_Ca-bd_CS"/>
</dbReference>
<dbReference type="CDD" id="cd22201">
    <property type="entry name" value="cubilin_NTD"/>
    <property type="match status" value="1"/>
</dbReference>
<keyword evidence="4 11" id="KW-0732">Signal</keyword>
<dbReference type="SMART" id="SM00179">
    <property type="entry name" value="EGF_CA"/>
    <property type="match status" value="6"/>
</dbReference>
<dbReference type="PROSITE" id="PS01180">
    <property type="entry name" value="CUB"/>
    <property type="match status" value="25"/>
</dbReference>
<protein>
    <recommendedName>
        <fullName evidence="16">Cubilin</fullName>
    </recommendedName>
</protein>
<accession>A0AAV1K9V9</accession>
<evidence type="ECO:0000256" key="10">
    <source>
        <dbReference type="PROSITE-ProRule" id="PRU00076"/>
    </source>
</evidence>
<dbReference type="FunFam" id="2.60.120.290:FF:000013">
    <property type="entry name" value="Membrane frizzled-related protein"/>
    <property type="match status" value="7"/>
</dbReference>
<feature type="disulfide bond" evidence="9">
    <location>
        <begin position="965"/>
        <end position="992"/>
    </location>
</feature>
<keyword evidence="6" id="KW-0472">Membrane</keyword>
<sequence>MFWMVFRYLFLSTFCIVRLKCEVQQDRPKIKTSDGDLILEPSYDKNIYLRPNGPKSNLFIGELNLLNINTSMNTRDNQPSSSGNYGKNYQEVNGILERLQKLENQQPPLPSGLLFNISILARKINRLNNRVSLLQSQISGRTNNCQANTCKHGGTCLNLMSGYYCLCPPNWEGTDCDEDVNECRNFAGTDLGCQNGATCINKPGSYDCLCRTGWFGLHCTRKAKDCSGGDFEMCGHGTCLPVTSGDGIKCICDQGWTTNGTGIACLADVNECESSQGARCSVNPRVECINLPGSFRCSECPTGYEGNGYVCYDIDECVILPNGGCSESPFVACHNTIGSRSCGPCPPGYLGDGVTCTWIGSCNINHGGCHPAAYCVDKWFGSGRRTQCVCPNGMDGDGVGLDGCYISIEGNATQHCESNPCGEHGHCHALRTGYTCICHKGFTGVHCENTANLCANYPCRNGGSCIVDENSSRGFRCECTALFSGDLCQSHSNLCGGVLNHEEGSIIYPISNTTYSHNARCAWVIHTSPDKVINVTFSKFNLETNPECQYDFLQIHDGRSSASQLLGRFCGNTFPLGGNIISSHNNLYFWFRSDQTVAKDGFALHWTSIDPVCGGEIDASTHGHISSPGSRGKYPPNRDCYWHLTTTFGKRILLHFFELDIEAHPNCSFDYVAIYDGGHITDPLLEKYCNSTLPGPVQSVSSEILIHFHSDAYGSGYGFRITFAPVEGIPGCGGYFTEYRGEISSPTYNGKYLNNIVCEYKIKTSESTKIRINFITFSIESSFRCKYDNVKIYDGPSSDSRLVGKFCGKNYLKSYTSSSNALFIRFKSDHTMSSEGFKITYEAICHKTLYGDSGVIKSPGYPFSYPENTVCEYIISTTPGKAIQLTFQDFDIESNRYSNCQYDNVEIRDGPDINSTLLGTFCGGSEHIPPVQTSTFNYMYIRFKSDMSVSGTGFYANYTTIDTECGGIHRETSGEINHPSATETYYKNDQTCTWIIIAPEGMHIKLTWNRFKLENLVRPSCSTDNVELYEIDDENQRDFLGRYCKSSSPPALTSSTNRLMIKFESDSSIRESGFSLSYSFLDEKSHCGGLFVKPHGYIYSPGWPNTYEPNRDCIWTITVPFGQQIMLNFSQFDLERPIRDKCDLGDFLEIKNGASENTPLIGKYCGSFKSKRILSTANSLYLHFHSDYYLSGRGFIIEWDGSITGCGGTLTSISGSISSPNYPDNYNENAECFYRIVTSSGSRIRISFTELDLEKTPNCRDDYIEFFDGRDTNAVSLGKHCSMSSILSNIETTTNFAYIKFRSDIYLGGKGFLLNYDTICKCNISGSYGVIESPGFPSNYPLYSNCVWKINVPRGNKINITFTHFNVLKSFRSYRPWLRPNSIVSPILVTCDSDYVQIMETSDTIFTKKLCGTSLPKPLTVQSNSVQIKFVSGGYFPRPGFRLEWVRDGCGGRIQKRFGTLSLDKSMTVAENEIVCEWIIETPLGTNTAITFTDLYMMDSKNCTVDAIEVYNGQTVDAPLLTKICHRDTSSVQGSSNFIVVKFVKQSSLRNVFFHSHFDSFRNGCGGKMQSRTGMIYSKNYPKNYDDDLDCIWSIIVPKNHRIKLNILDFDLYSVDDSENTYIHTSSCGDLVRIYESEDILLSNYTYRLCPKSNITQVISKDNRLTLQFITNDFGTAKGFKASFTMTCGAYITAHHDGIISYDHFVKNSNESCTWTLLAPKPSQKIKLTITHMSLSKDTTVVTNRACPSTYLRVLDGDDDNSPLIDEFCGNKIPPMIVSHGSAMTIKLGAYIGNITGKFSAHYSTLISACGGVLTSEEGTIASPNYPQSYPYGSDCEWILSTSPGNRVYITFEKFDIEYSERCNEDYFEVRENDGGGQLIGVFCGNQIPTNTTAANKLYIKFHSDSKDSGQGFLIHYGFLHGNEISGLPYGEVSSPMYPFLYDGQGEYTWRISTIDSESISLRINQLEIPNQGTTCQNHLAIYDGYNDEAPLLQKMCGILASQIISLKTSSSVVYIKLKLEETNSGSLFHLSWAQADNDVEIKVSDKVNCGSNRTESIAAARSVIFNSPNYPEPYENNLNCEWVFKSTPGRHLVLTFQDFSLEETQNCFADHVSIFSSSTLDQWVPLKENICENAAVSSTINASMYLKIKLETDSSISQKGFSAKVASMCGGFLFSSSGVIEPIWTDSQNIYSIEMRCEWMLKVRPGRIMRITFEKFNITNPDSSCSTYVIIRNGESKESPLLADGKYCGYSHENRNEILSSSNAVFVSYVAKNMRIGNSFRNFKLRFEERNIECGGSSTLDFDHKWEVITSPAYPSVPSPYTECIWVFMGPPGEILRIDFIDRFDLERKESCSTEFVEIRDGSSNLSSLKGRYCGERPGTIKSSNNLLYIKYSTQISEPRNGFKANISIDVCGGTIIASNGELTSPGYPHMRVLPYGTACKWHVIGSPVLTLKLQLKDLNLPESEVPCATKLTISEKSVPVNNTITILKEFCNDHVEGYTTPIESFTNEVIVTLFIGKSNDWDQISESRGFRMTFSTSRPTCGGTVTTPEGYLTTPGYPRLTTIRFCQWKIKLPDTTRRVHLELLDFDTDNHRIGIYNDLNFQTLIQSIPDDNYSPTIKVFESSGSKLGMYLWLKQLGSKTHRFKAQFTSNYEALCGGTLNGKTGELASPEMERSYNCEWHYSYQENEGETKPNTILIHARVNSSSLSIYNYTICRPIDSRLNLMSTFANEDFTIVRNICGNNTDVTYRLPSSVVDFKAIKNKDTNLSFLVKWSMQPCGGVVYINKEPVNVLNLPNNYNGSLDCAWIIISPTNNKIEIKLEGEFQFDCSNEYIEIGQSLTQLSMVIGKYCKDKIAQYPLITTFKYTYVQYHTKLRNNTKVKLMVKTLTSKCGGLLTKSERQFSSPNFPKNYFSNEECVWEIKADLGYRISLKFIERFVIEDRPNCTKDVLIVFDWKDNEYIEIAKLCGRRLPPAYNSTFNQMKVIFRTDAEINLDGFRAQWNDICGGNYIAIENEQIIYSPGYNNEYMRSQNCEYRILAVDNNIKVKFLSFDIEGTYPLCEYGNVTITAHSPNEYIYQVYCGKELPPLIQNVADVQVLLSTDRYSDRKGFKLAYSIYSCGGKINNNIVITFDKYEHNLNCTWIIKAPVNKIVVLRFLHIDLESNSECYNDYIVAYNGFIIDPNKRLALMCGRVNSSTVIKSASNEMLLRFVTDSSVSYKGFQVEVIFTFSESAGCGGQINLAPTSSQTLKSPLIGNRVIYESYLDCSWYIKAPEGYVVSIEFISFDISSCHNVNQTALGISKCDCDLVEIRDGINPDSLVIDTYCGHTLPPQIHSSLNHMLIRLKTDGEIASSGFEITLTAKESICGQSLYPVSHNVQILKSPRYDTGYIPRGLHCSYRLDSHAEIYNTVRLTVKNLDLRPGSANINKCNYDRLLITSSPYSQNVSIGKEFILNPQTNSFYDVSIFYEQTFPSSLELCGNKKSVDLYITGDVLINLQTTSEADLRSYKGFEIEFLFTGFCGRNYTDPQGRLKALYPTDGEENKDCYTLITAPENNTIALYFFFISPDYYSNDVYLEIFDGDKRSAPRLVKIVKEFSEYTAVFSTGRNLLLYNHPVNKNQVTFDSNYVVTNKGRGCGGKLHNVVGRVASPMYPAIYRHKNICEWELETPHGSRLMLHFAVFDLGIVCDQNYMQLVDRNGNTISTYCSETPADYTSLNNYVKIVFISNMNNGGTGWVADFVAVLY</sequence>
<feature type="domain" description="EGF-like" evidence="13">
    <location>
        <begin position="412"/>
        <end position="448"/>
    </location>
</feature>
<evidence type="ECO:0000256" key="7">
    <source>
        <dbReference type="ARBA" id="ARBA00023157"/>
    </source>
</evidence>
<dbReference type="Gene3D" id="2.10.25.10">
    <property type="entry name" value="Laminin"/>
    <property type="match status" value="6"/>
</dbReference>
<feature type="domain" description="CUB" evidence="12">
    <location>
        <begin position="2050"/>
        <end position="2169"/>
    </location>
</feature>
<comment type="subcellular location">
    <subcellularLocation>
        <location evidence="1">Cell membrane</location>
    </subcellularLocation>
</comment>
<dbReference type="InterPro" id="IPR000152">
    <property type="entry name" value="EGF-type_Asp/Asn_hydroxyl_site"/>
</dbReference>
<reference evidence="14 15" key="1">
    <citation type="submission" date="2023-11" db="EMBL/GenBank/DDBJ databases">
        <authorList>
            <person name="Hedman E."/>
            <person name="Englund M."/>
            <person name="Stromberg M."/>
            <person name="Nyberg Akerstrom W."/>
            <person name="Nylinder S."/>
            <person name="Jareborg N."/>
            <person name="Kallberg Y."/>
            <person name="Kronander E."/>
        </authorList>
    </citation>
    <scope>NUCLEOTIDE SEQUENCE [LARGE SCALE GENOMIC DNA]</scope>
</reference>
<dbReference type="FunFam" id="2.10.25.10:FF:000066">
    <property type="entry name" value="FAT atypical cadherin 4"/>
    <property type="match status" value="1"/>
</dbReference>
<feature type="domain" description="CUB" evidence="12">
    <location>
        <begin position="2170"/>
        <end position="2291"/>
    </location>
</feature>
<feature type="domain" description="CUB" evidence="12">
    <location>
        <begin position="613"/>
        <end position="726"/>
    </location>
</feature>
<evidence type="ECO:0000256" key="2">
    <source>
        <dbReference type="ARBA" id="ARBA00022475"/>
    </source>
</evidence>
<feature type="domain" description="CUB" evidence="12">
    <location>
        <begin position="1688"/>
        <end position="1806"/>
    </location>
</feature>
<evidence type="ECO:0008006" key="16">
    <source>
        <dbReference type="Google" id="ProtNLM"/>
    </source>
</evidence>
<evidence type="ECO:0000256" key="3">
    <source>
        <dbReference type="ARBA" id="ARBA00022536"/>
    </source>
</evidence>
<evidence type="ECO:0000256" key="5">
    <source>
        <dbReference type="ARBA" id="ARBA00022737"/>
    </source>
</evidence>
<dbReference type="SUPFAM" id="SSF49854">
    <property type="entry name" value="Spermadhesin, CUB domain"/>
    <property type="match status" value="25"/>
</dbReference>
<keyword evidence="5" id="KW-0677">Repeat</keyword>
<feature type="domain" description="CUB" evidence="12">
    <location>
        <begin position="3367"/>
        <end position="3518"/>
    </location>
</feature>
<dbReference type="InterPro" id="IPR000742">
    <property type="entry name" value="EGF"/>
</dbReference>
<feature type="domain" description="CUB" evidence="12">
    <location>
        <begin position="2892"/>
        <end position="3005"/>
    </location>
</feature>
<dbReference type="Proteomes" id="UP001314205">
    <property type="component" value="Unassembled WGS sequence"/>
</dbReference>
<dbReference type="EMBL" id="CAVLGL010000001">
    <property type="protein sequence ID" value="CAK1578707.1"/>
    <property type="molecule type" value="Genomic_DNA"/>
</dbReference>
<dbReference type="PROSITE" id="PS01186">
    <property type="entry name" value="EGF_2"/>
    <property type="match status" value="2"/>
</dbReference>
<dbReference type="PROSITE" id="PS00010">
    <property type="entry name" value="ASX_HYDROXYL"/>
    <property type="match status" value="2"/>
</dbReference>
<evidence type="ECO:0000256" key="1">
    <source>
        <dbReference type="ARBA" id="ARBA00004236"/>
    </source>
</evidence>
<feature type="disulfide bond" evidence="10">
    <location>
        <begin position="479"/>
        <end position="488"/>
    </location>
</feature>
<evidence type="ECO:0000313" key="14">
    <source>
        <dbReference type="EMBL" id="CAK1578707.1"/>
    </source>
</evidence>
<feature type="disulfide bond" evidence="10">
    <location>
        <begin position="438"/>
        <end position="447"/>
    </location>
</feature>
<name>A0AAV1K9V9_9NEOP</name>
<dbReference type="PROSITE" id="PS01187">
    <property type="entry name" value="EGF_CA"/>
    <property type="match status" value="1"/>
</dbReference>
<feature type="domain" description="CUB" evidence="12">
    <location>
        <begin position="3006"/>
        <end position="3118"/>
    </location>
</feature>
<evidence type="ECO:0000256" key="8">
    <source>
        <dbReference type="ARBA" id="ARBA00023180"/>
    </source>
</evidence>
<feature type="domain" description="CUB" evidence="12">
    <location>
        <begin position="495"/>
        <end position="609"/>
    </location>
</feature>
<dbReference type="InterPro" id="IPR009030">
    <property type="entry name" value="Growth_fac_rcpt_cys_sf"/>
</dbReference>
<dbReference type="Pfam" id="PF07645">
    <property type="entry name" value="EGF_CA"/>
    <property type="match status" value="3"/>
</dbReference>
<evidence type="ECO:0000256" key="4">
    <source>
        <dbReference type="ARBA" id="ARBA00022729"/>
    </source>
</evidence>
<dbReference type="PANTHER" id="PTHR24251">
    <property type="entry name" value="OVOCHYMASE-RELATED"/>
    <property type="match status" value="1"/>
</dbReference>
<feature type="domain" description="CUB" evidence="12">
    <location>
        <begin position="3120"/>
        <end position="3229"/>
    </location>
</feature>
<organism evidence="14 15">
    <name type="scientific">Parnassius mnemosyne</name>
    <name type="common">clouded apollo</name>
    <dbReference type="NCBI Taxonomy" id="213953"/>
    <lineage>
        <taxon>Eukaryota</taxon>
        <taxon>Metazoa</taxon>
        <taxon>Ecdysozoa</taxon>
        <taxon>Arthropoda</taxon>
        <taxon>Hexapoda</taxon>
        <taxon>Insecta</taxon>
        <taxon>Pterygota</taxon>
        <taxon>Neoptera</taxon>
        <taxon>Endopterygota</taxon>
        <taxon>Lepidoptera</taxon>
        <taxon>Glossata</taxon>
        <taxon>Ditrysia</taxon>
        <taxon>Papilionoidea</taxon>
        <taxon>Papilionidae</taxon>
        <taxon>Parnassiinae</taxon>
        <taxon>Parnassini</taxon>
        <taxon>Parnassius</taxon>
        <taxon>Driopa</taxon>
    </lineage>
</organism>
<dbReference type="InterPro" id="IPR049883">
    <property type="entry name" value="NOTCH1_EGF-like"/>
</dbReference>
<dbReference type="SUPFAM" id="SSF57184">
    <property type="entry name" value="Growth factor receptor domain"/>
    <property type="match status" value="1"/>
</dbReference>
<dbReference type="InterPro" id="IPR000859">
    <property type="entry name" value="CUB_dom"/>
</dbReference>
<feature type="domain" description="CUB" evidence="12">
    <location>
        <begin position="2779"/>
        <end position="2851"/>
    </location>
</feature>
<keyword evidence="7 10" id="KW-1015">Disulfide bond</keyword>
<feature type="disulfide bond" evidence="10">
    <location>
        <begin position="167"/>
        <end position="176"/>
    </location>
</feature>
<dbReference type="FunFam" id="2.60.120.290:FF:000060">
    <property type="entry name" value="Cubilin homolog"/>
    <property type="match status" value="1"/>
</dbReference>
<keyword evidence="8" id="KW-0325">Glycoprotein</keyword>
<dbReference type="SMART" id="SM00042">
    <property type="entry name" value="CUB"/>
    <property type="match status" value="25"/>
</dbReference>
<feature type="domain" description="CUB" evidence="12">
    <location>
        <begin position="1087"/>
        <end position="1202"/>
    </location>
</feature>
<keyword evidence="3 10" id="KW-0245">EGF-like domain</keyword>
<feature type="domain" description="CUB" evidence="12">
    <location>
        <begin position="1450"/>
        <end position="1561"/>
    </location>
</feature>
<dbReference type="SMART" id="SM00181">
    <property type="entry name" value="EGF"/>
    <property type="match status" value="8"/>
</dbReference>
<evidence type="ECO:0000313" key="15">
    <source>
        <dbReference type="Proteomes" id="UP001314205"/>
    </source>
</evidence>
<feature type="domain" description="CUB" evidence="12">
    <location>
        <begin position="845"/>
        <end position="961"/>
    </location>
</feature>
<comment type="caution">
    <text evidence="14">The sequence shown here is derived from an EMBL/GenBank/DDBJ whole genome shotgun (WGS) entry which is preliminary data.</text>
</comment>
<dbReference type="GO" id="GO:0005509">
    <property type="term" value="F:calcium ion binding"/>
    <property type="evidence" value="ECO:0007669"/>
    <property type="project" value="InterPro"/>
</dbReference>
<dbReference type="InterPro" id="IPR035914">
    <property type="entry name" value="Sperma_CUB_dom_sf"/>
</dbReference>